<proteinExistence type="predicted"/>
<evidence type="ECO:0000313" key="2">
    <source>
        <dbReference type="Proteomes" id="UP000325672"/>
    </source>
</evidence>
<keyword evidence="2" id="KW-1185">Reference proteome</keyword>
<dbReference type="Proteomes" id="UP000325672">
    <property type="component" value="Unassembled WGS sequence"/>
</dbReference>
<sequence length="114" mass="12404">MGMTGVGKTTFIGTLTDSDLTVGYGLNSGMLCSQHKARRTSTSSKRSSTDRRSILLITSGFDDTDLSDTETLKTIAAYLQGAERANIQLTWLLLPAPDQRCADARKCVEEHPHV</sequence>
<evidence type="ECO:0000313" key="1">
    <source>
        <dbReference type="EMBL" id="KAE8136307.1"/>
    </source>
</evidence>
<dbReference type="OrthoDB" id="4507091at2759"/>
<dbReference type="InterPro" id="IPR027417">
    <property type="entry name" value="P-loop_NTPase"/>
</dbReference>
<dbReference type="RefSeq" id="XP_031912370.1">
    <property type="nucleotide sequence ID" value="XM_032060179.1"/>
</dbReference>
<protein>
    <recommendedName>
        <fullName evidence="3">G domain-containing protein</fullName>
    </recommendedName>
</protein>
<dbReference type="AlphaFoldDB" id="A0A5N6SQX5"/>
<dbReference type="SUPFAM" id="SSF52540">
    <property type="entry name" value="P-loop containing nucleoside triphosphate hydrolases"/>
    <property type="match status" value="1"/>
</dbReference>
<dbReference type="GeneID" id="43644389"/>
<dbReference type="Gene3D" id="3.40.50.300">
    <property type="entry name" value="P-loop containing nucleotide triphosphate hydrolases"/>
    <property type="match status" value="1"/>
</dbReference>
<organism evidence="1 2">
    <name type="scientific">Aspergillus pseudotamarii</name>
    <dbReference type="NCBI Taxonomy" id="132259"/>
    <lineage>
        <taxon>Eukaryota</taxon>
        <taxon>Fungi</taxon>
        <taxon>Dikarya</taxon>
        <taxon>Ascomycota</taxon>
        <taxon>Pezizomycotina</taxon>
        <taxon>Eurotiomycetes</taxon>
        <taxon>Eurotiomycetidae</taxon>
        <taxon>Eurotiales</taxon>
        <taxon>Aspergillaceae</taxon>
        <taxon>Aspergillus</taxon>
        <taxon>Aspergillus subgen. Circumdati</taxon>
    </lineage>
</organism>
<dbReference type="EMBL" id="ML743585">
    <property type="protein sequence ID" value="KAE8136307.1"/>
    <property type="molecule type" value="Genomic_DNA"/>
</dbReference>
<accession>A0A5N6SQX5</accession>
<name>A0A5N6SQX5_ASPPS</name>
<gene>
    <name evidence="1" type="ORF">BDV38DRAFT_284053</name>
</gene>
<reference evidence="1 2" key="1">
    <citation type="submission" date="2019-04" db="EMBL/GenBank/DDBJ databases">
        <title>Friends and foes A comparative genomics study of 23 Aspergillus species from section Flavi.</title>
        <authorList>
            <consortium name="DOE Joint Genome Institute"/>
            <person name="Kjaerbolling I."/>
            <person name="Vesth T."/>
            <person name="Frisvad J.C."/>
            <person name="Nybo J.L."/>
            <person name="Theobald S."/>
            <person name="Kildgaard S."/>
            <person name="Isbrandt T."/>
            <person name="Kuo A."/>
            <person name="Sato A."/>
            <person name="Lyhne E.K."/>
            <person name="Kogle M.E."/>
            <person name="Wiebenga A."/>
            <person name="Kun R.S."/>
            <person name="Lubbers R.J."/>
            <person name="Makela M.R."/>
            <person name="Barry K."/>
            <person name="Chovatia M."/>
            <person name="Clum A."/>
            <person name="Daum C."/>
            <person name="Haridas S."/>
            <person name="He G."/>
            <person name="LaButti K."/>
            <person name="Lipzen A."/>
            <person name="Mondo S."/>
            <person name="Riley R."/>
            <person name="Salamov A."/>
            <person name="Simmons B.A."/>
            <person name="Magnuson J.K."/>
            <person name="Henrissat B."/>
            <person name="Mortensen U.H."/>
            <person name="Larsen T.O."/>
            <person name="Devries R.P."/>
            <person name="Grigoriev I.V."/>
            <person name="Machida M."/>
            <person name="Baker S.E."/>
            <person name="Andersen M.R."/>
        </authorList>
    </citation>
    <scope>NUCLEOTIDE SEQUENCE [LARGE SCALE GENOMIC DNA]</scope>
    <source>
        <strain evidence="1 2">CBS 117625</strain>
    </source>
</reference>
<evidence type="ECO:0008006" key="3">
    <source>
        <dbReference type="Google" id="ProtNLM"/>
    </source>
</evidence>